<evidence type="ECO:0000256" key="1">
    <source>
        <dbReference type="ARBA" id="ARBA00006484"/>
    </source>
</evidence>
<evidence type="ECO:0000313" key="6">
    <source>
        <dbReference type="Proteomes" id="UP000179441"/>
    </source>
</evidence>
<dbReference type="FunFam" id="3.40.50.720:FF:000084">
    <property type="entry name" value="Short-chain dehydrogenase reductase"/>
    <property type="match status" value="1"/>
</dbReference>
<dbReference type="PANTHER" id="PTHR24322">
    <property type="entry name" value="PKSB"/>
    <property type="match status" value="1"/>
</dbReference>
<evidence type="ECO:0000256" key="2">
    <source>
        <dbReference type="ARBA" id="ARBA00023002"/>
    </source>
</evidence>
<dbReference type="OrthoDB" id="9775296at2"/>
<dbReference type="EMBL" id="MLIQ01000013">
    <property type="protein sequence ID" value="OHU57940.1"/>
    <property type="molecule type" value="Genomic_DNA"/>
</dbReference>
<dbReference type="GeneID" id="31681915"/>
<dbReference type="RefSeq" id="WP_046255035.1">
    <property type="nucleotide sequence ID" value="NZ_BSAK01000007.1"/>
</dbReference>
<dbReference type="InterPro" id="IPR036291">
    <property type="entry name" value="NAD(P)-bd_dom_sf"/>
</dbReference>
<sequence length="283" mass="29359">MGTAVQLAGKVVAITGGARGIGRAIATAFAAEGAKVAIGDIDKKLCENTAAEIGNGTIGLPLDVTDYGSFEAFLDTIAATVGPVDVIVNNAGIMPITPFGEESLESIQRQLDINVRGVMWGSQLAIARMKPRGGGVIVNIASAAGKMGVPGLATYCATKWAVVGLCESLTLELKDDNISVVCVMPGVVNTELVAGLEEHWLLGIVQPEDIAAGVLKAVRKGKFPVMVPKKLGPLLRTTAMLPRALYGPAARSLGMDHFMLDAHGTSARAAYENRASHSEPSAD</sequence>
<dbReference type="InterPro" id="IPR002347">
    <property type="entry name" value="SDR_fam"/>
</dbReference>
<dbReference type="PRINTS" id="PR00080">
    <property type="entry name" value="SDRFAMILY"/>
</dbReference>
<dbReference type="SUPFAM" id="SSF51735">
    <property type="entry name" value="NAD(P)-binding Rossmann-fold domains"/>
    <property type="match status" value="1"/>
</dbReference>
<dbReference type="Proteomes" id="UP000179441">
    <property type="component" value="Unassembled WGS sequence"/>
</dbReference>
<evidence type="ECO:0000313" key="5">
    <source>
        <dbReference type="EMBL" id="OHU79380.1"/>
    </source>
</evidence>
<comment type="caution">
    <text evidence="5">The sequence shown here is derived from an EMBL/GenBank/DDBJ whole genome shotgun (WGS) entry which is preliminary data.</text>
</comment>
<keyword evidence="6" id="KW-1185">Reference proteome</keyword>
<evidence type="ECO:0000313" key="7">
    <source>
        <dbReference type="Proteomes" id="UP000180043"/>
    </source>
</evidence>
<dbReference type="Gene3D" id="3.40.50.720">
    <property type="entry name" value="NAD(P)-binding Rossmann-like Domain"/>
    <property type="match status" value="1"/>
</dbReference>
<reference evidence="6 7" key="1">
    <citation type="submission" date="2016-10" db="EMBL/GenBank/DDBJ databases">
        <title>Evaluation of Human, Veterinary and Environmental Mycobacterium chelonae Isolates by Core Genome Phylogenomic Analysis, Targeted Gene Comparison, and Anti-microbial Susceptibility Patterns: A Tale of Mistaken Identities.</title>
        <authorList>
            <person name="Fogelson S.B."/>
            <person name="Camus A.C."/>
            <person name="Lorenz W."/>
            <person name="Vasireddy R."/>
            <person name="Vasireddy S."/>
            <person name="Smith T."/>
            <person name="Brown-Elliott B.A."/>
            <person name="Wallace R.J.Jr."/>
            <person name="Hasan N.A."/>
            <person name="Reischl U."/>
            <person name="Sanchez S."/>
        </authorList>
    </citation>
    <scope>NUCLEOTIDE SEQUENCE [LARGE SCALE GENOMIC DNA]</scope>
    <source>
        <strain evidence="4 7">15515</strain>
        <strain evidence="5 6">15518</strain>
    </source>
</reference>
<keyword evidence="2" id="KW-0560">Oxidoreductase</keyword>
<dbReference type="PRINTS" id="PR00081">
    <property type="entry name" value="GDHRDH"/>
</dbReference>
<organism evidence="5 6">
    <name type="scientific">Mycobacteroides chelonae</name>
    <name type="common">Mycobacterium chelonae</name>
    <dbReference type="NCBI Taxonomy" id="1774"/>
    <lineage>
        <taxon>Bacteria</taxon>
        <taxon>Bacillati</taxon>
        <taxon>Actinomycetota</taxon>
        <taxon>Actinomycetes</taxon>
        <taxon>Mycobacteriales</taxon>
        <taxon>Mycobacteriaceae</taxon>
        <taxon>Mycobacteroides</taxon>
    </lineage>
</organism>
<evidence type="ECO:0000313" key="4">
    <source>
        <dbReference type="EMBL" id="OHU57940.1"/>
    </source>
</evidence>
<dbReference type="PATRIC" id="fig|1774.35.peg.4349"/>
<dbReference type="GO" id="GO:0016616">
    <property type="term" value="F:oxidoreductase activity, acting on the CH-OH group of donors, NAD or NADP as acceptor"/>
    <property type="evidence" value="ECO:0007669"/>
    <property type="project" value="TreeGrafter"/>
</dbReference>
<accession>A0A0E3TST6</accession>
<comment type="similarity">
    <text evidence="1 3">Belongs to the short-chain dehydrogenases/reductases (SDR) family.</text>
</comment>
<name>A0A0E3TST6_MYCCH</name>
<dbReference type="AlphaFoldDB" id="A0A0E3TST6"/>
<dbReference type="HOGENOM" id="CLU_010194_2_1_11"/>
<dbReference type="CDD" id="cd05233">
    <property type="entry name" value="SDR_c"/>
    <property type="match status" value="1"/>
</dbReference>
<gene>
    <name evidence="4" type="ORF">BKG82_09885</name>
    <name evidence="5" type="ORF">BKG84_14265</name>
</gene>
<dbReference type="Pfam" id="PF00106">
    <property type="entry name" value="adh_short"/>
    <property type="match status" value="1"/>
</dbReference>
<proteinExistence type="inferred from homology"/>
<dbReference type="EMBL" id="MLIS01000001">
    <property type="protein sequence ID" value="OHU79380.1"/>
    <property type="molecule type" value="Genomic_DNA"/>
</dbReference>
<protein>
    <submittedName>
        <fullName evidence="5">Short-chain dehydrogenase</fullName>
    </submittedName>
</protein>
<dbReference type="NCBIfam" id="NF005878">
    <property type="entry name" value="PRK07825.1"/>
    <property type="match status" value="1"/>
</dbReference>
<dbReference type="PANTHER" id="PTHR24322:SF736">
    <property type="entry name" value="RETINOL DEHYDROGENASE 10"/>
    <property type="match status" value="1"/>
</dbReference>
<dbReference type="Proteomes" id="UP000180043">
    <property type="component" value="Unassembled WGS sequence"/>
</dbReference>
<evidence type="ECO:0000256" key="3">
    <source>
        <dbReference type="RuleBase" id="RU000363"/>
    </source>
</evidence>